<accession>G3JBX6</accession>
<keyword evidence="5 8" id="KW-0812">Transmembrane</keyword>
<dbReference type="GO" id="GO:0015250">
    <property type="term" value="F:water channel activity"/>
    <property type="evidence" value="ECO:0007669"/>
    <property type="project" value="TreeGrafter"/>
</dbReference>
<evidence type="ECO:0000256" key="1">
    <source>
        <dbReference type="ARBA" id="ARBA00004651"/>
    </source>
</evidence>
<comment type="subcellular location">
    <subcellularLocation>
        <location evidence="1">Cell membrane</location>
        <topology evidence="1">Multi-pass membrane protein</topology>
    </subcellularLocation>
</comment>
<dbReference type="PRINTS" id="PR00783">
    <property type="entry name" value="MINTRINSICP"/>
</dbReference>
<dbReference type="OMA" id="IWIAFDH"/>
<protein>
    <submittedName>
        <fullName evidence="11">Aquaporin transporter, putative</fullName>
    </submittedName>
</protein>
<organism evidence="11 12">
    <name type="scientific">Cordyceps militaris (strain CM01)</name>
    <name type="common">Caterpillar fungus</name>
    <dbReference type="NCBI Taxonomy" id="983644"/>
    <lineage>
        <taxon>Eukaryota</taxon>
        <taxon>Fungi</taxon>
        <taxon>Dikarya</taxon>
        <taxon>Ascomycota</taxon>
        <taxon>Pezizomycotina</taxon>
        <taxon>Sordariomycetes</taxon>
        <taxon>Hypocreomycetidae</taxon>
        <taxon>Hypocreales</taxon>
        <taxon>Cordycipitaceae</taxon>
        <taxon>Cordyceps</taxon>
    </lineage>
</organism>
<proteinExistence type="inferred from homology"/>
<evidence type="ECO:0000256" key="6">
    <source>
        <dbReference type="ARBA" id="ARBA00022989"/>
    </source>
</evidence>
<evidence type="ECO:0000256" key="8">
    <source>
        <dbReference type="RuleBase" id="RU000477"/>
    </source>
</evidence>
<evidence type="ECO:0000256" key="5">
    <source>
        <dbReference type="ARBA" id="ARBA00022692"/>
    </source>
</evidence>
<dbReference type="GeneID" id="18163992"/>
<gene>
    <name evidence="11" type="ORF">CCM_01963</name>
</gene>
<evidence type="ECO:0000256" key="9">
    <source>
        <dbReference type="SAM" id="MobiDB-lite"/>
    </source>
</evidence>
<dbReference type="InterPro" id="IPR022357">
    <property type="entry name" value="MIP_CS"/>
</dbReference>
<dbReference type="PANTHER" id="PTHR19139">
    <property type="entry name" value="AQUAPORIN TRANSPORTER"/>
    <property type="match status" value="1"/>
</dbReference>
<feature type="transmembrane region" description="Helical" evidence="10">
    <location>
        <begin position="125"/>
        <end position="148"/>
    </location>
</feature>
<evidence type="ECO:0000256" key="4">
    <source>
        <dbReference type="ARBA" id="ARBA00022475"/>
    </source>
</evidence>
<dbReference type="Pfam" id="PF00230">
    <property type="entry name" value="MIP"/>
    <property type="match status" value="1"/>
</dbReference>
<sequence>MKATSHPSQARDLEGDARPGATQVDISPFIGRLGGSGTGCLSRDTANEELLKALPDAAPLMSLSDQFALRPFLTLGLWKAAVIEGVGSLMLVWVTVFANGSPLVLPSAPTERWGVFNNATFVGPLVGGVLNFFYISLFIFCFGGVTGAHLNPAITIATLFARLCSLPRAVLYVGFQTGGAAVGGLLARVARGSREFKTGGCWLFSDIVPVQDAFAIEFMACLIMLFFAFGTGLDPRQRETVGPTLGPFLVGLSVAGLTFGTGFARYGYGGAGLNPARCFGAYVGSHFPGFHWIHWYTPPMMASAYQRWLTYTGWPTSQLARFTLAFTIWRRRGKVGCSSPTVFLVLPILK</sequence>
<feature type="transmembrane region" description="Helical" evidence="10">
    <location>
        <begin position="213"/>
        <end position="233"/>
    </location>
</feature>
<evidence type="ECO:0000256" key="3">
    <source>
        <dbReference type="ARBA" id="ARBA00022448"/>
    </source>
</evidence>
<dbReference type="SUPFAM" id="SSF81338">
    <property type="entry name" value="Aquaporin-like"/>
    <property type="match status" value="1"/>
</dbReference>
<evidence type="ECO:0000256" key="10">
    <source>
        <dbReference type="SAM" id="Phobius"/>
    </source>
</evidence>
<feature type="transmembrane region" description="Helical" evidence="10">
    <location>
        <begin position="245"/>
        <end position="268"/>
    </location>
</feature>
<dbReference type="EMBL" id="JH126400">
    <property type="protein sequence ID" value="EGX93694.1"/>
    <property type="molecule type" value="Genomic_DNA"/>
</dbReference>
<feature type="region of interest" description="Disordered" evidence="9">
    <location>
        <begin position="1"/>
        <end position="23"/>
    </location>
</feature>
<evidence type="ECO:0000256" key="2">
    <source>
        <dbReference type="ARBA" id="ARBA00006175"/>
    </source>
</evidence>
<dbReference type="GO" id="GO:0005886">
    <property type="term" value="C:plasma membrane"/>
    <property type="evidence" value="ECO:0007669"/>
    <property type="project" value="UniProtKB-SubCell"/>
</dbReference>
<keyword evidence="12" id="KW-1185">Reference proteome</keyword>
<dbReference type="InterPro" id="IPR034294">
    <property type="entry name" value="Aquaporin_transptr"/>
</dbReference>
<dbReference type="PROSITE" id="PS00221">
    <property type="entry name" value="MIP"/>
    <property type="match status" value="1"/>
</dbReference>
<dbReference type="PANTHER" id="PTHR19139:SF199">
    <property type="entry name" value="MIP17260P"/>
    <property type="match status" value="1"/>
</dbReference>
<feature type="transmembrane region" description="Helical" evidence="10">
    <location>
        <begin position="169"/>
        <end position="190"/>
    </location>
</feature>
<reference evidence="11 12" key="1">
    <citation type="journal article" date="2011" name="Genome Biol.">
        <title>Genome sequence of the insect pathogenic fungus Cordyceps militaris, a valued traditional Chinese medicine.</title>
        <authorList>
            <person name="Zheng P."/>
            <person name="Xia Y."/>
            <person name="Xiao G."/>
            <person name="Xiong C."/>
            <person name="Hu X."/>
            <person name="Zhang S."/>
            <person name="Zheng H."/>
            <person name="Huang Y."/>
            <person name="Zhou Y."/>
            <person name="Wang S."/>
            <person name="Zhao G.P."/>
            <person name="Liu X."/>
            <person name="St Leger R.J."/>
            <person name="Wang C."/>
        </authorList>
    </citation>
    <scope>NUCLEOTIDE SEQUENCE [LARGE SCALE GENOMIC DNA]</scope>
    <source>
        <strain evidence="11 12">CM01</strain>
    </source>
</reference>
<dbReference type="Proteomes" id="UP000001610">
    <property type="component" value="Unassembled WGS sequence"/>
</dbReference>
<dbReference type="HOGENOM" id="CLU_020019_5_0_1"/>
<dbReference type="OrthoDB" id="3222at2759"/>
<keyword evidence="3 8" id="KW-0813">Transport</keyword>
<dbReference type="InParanoid" id="G3JBX6"/>
<dbReference type="InterPro" id="IPR023271">
    <property type="entry name" value="Aquaporin-like"/>
</dbReference>
<evidence type="ECO:0000256" key="7">
    <source>
        <dbReference type="ARBA" id="ARBA00023136"/>
    </source>
</evidence>
<name>G3JBX6_CORMM</name>
<evidence type="ECO:0000313" key="12">
    <source>
        <dbReference type="Proteomes" id="UP000001610"/>
    </source>
</evidence>
<dbReference type="VEuPathDB" id="FungiDB:CCM_01963"/>
<dbReference type="KEGG" id="cmt:CCM_01963"/>
<comment type="similarity">
    <text evidence="2 8">Belongs to the MIP/aquaporin (TC 1.A.8) family.</text>
</comment>
<dbReference type="InterPro" id="IPR000425">
    <property type="entry name" value="MIP"/>
</dbReference>
<keyword evidence="7 10" id="KW-0472">Membrane</keyword>
<keyword evidence="4" id="KW-1003">Cell membrane</keyword>
<dbReference type="eggNOG" id="KOG0223">
    <property type="taxonomic scope" value="Eukaryota"/>
</dbReference>
<dbReference type="AlphaFoldDB" id="G3JBX6"/>
<feature type="transmembrane region" description="Helical" evidence="10">
    <location>
        <begin position="80"/>
        <end position="105"/>
    </location>
</feature>
<keyword evidence="6 10" id="KW-1133">Transmembrane helix</keyword>
<dbReference type="STRING" id="983644.G3JBX6"/>
<dbReference type="RefSeq" id="XP_006667180.1">
    <property type="nucleotide sequence ID" value="XM_006667117.1"/>
</dbReference>
<dbReference type="Gene3D" id="1.20.1080.10">
    <property type="entry name" value="Glycerol uptake facilitator protein"/>
    <property type="match status" value="1"/>
</dbReference>
<evidence type="ECO:0000313" key="11">
    <source>
        <dbReference type="EMBL" id="EGX93694.1"/>
    </source>
</evidence>